<dbReference type="OrthoDB" id="3258237at2759"/>
<protein>
    <submittedName>
        <fullName evidence="1">Uncharacterized protein</fullName>
    </submittedName>
</protein>
<dbReference type="InParanoid" id="A0A165HCH6"/>
<name>A0A165HCH6_EXIGL</name>
<evidence type="ECO:0000313" key="2">
    <source>
        <dbReference type="Proteomes" id="UP000077266"/>
    </source>
</evidence>
<keyword evidence="2" id="KW-1185">Reference proteome</keyword>
<dbReference type="AlphaFoldDB" id="A0A165HCH6"/>
<sequence length="186" mass="20673">MPFHLHNPSRFARTLIALPDSDSPWMDSVKISDWDSRITYIPSPSEPEDCSSPSKEEDPICACRWWSVYDAAANISLHTTCGPDTALELSFVGSKVQLWGSISPEGALAYATIDNDTSTAATVNFNSTDGQTHNNDLLFDISGLDPSRDHRLRLQYDTASYGKQRRYMLVDWFVVTEDKGGSKGYA</sequence>
<gene>
    <name evidence="1" type="ORF">EXIGLDRAFT_749981</name>
</gene>
<dbReference type="Proteomes" id="UP000077266">
    <property type="component" value="Unassembled WGS sequence"/>
</dbReference>
<organism evidence="1 2">
    <name type="scientific">Exidia glandulosa HHB12029</name>
    <dbReference type="NCBI Taxonomy" id="1314781"/>
    <lineage>
        <taxon>Eukaryota</taxon>
        <taxon>Fungi</taxon>
        <taxon>Dikarya</taxon>
        <taxon>Basidiomycota</taxon>
        <taxon>Agaricomycotina</taxon>
        <taxon>Agaricomycetes</taxon>
        <taxon>Auriculariales</taxon>
        <taxon>Exidiaceae</taxon>
        <taxon>Exidia</taxon>
    </lineage>
</organism>
<proteinExistence type="predicted"/>
<reference evidence="1 2" key="1">
    <citation type="journal article" date="2016" name="Mol. Biol. Evol.">
        <title>Comparative Genomics of Early-Diverging Mushroom-Forming Fungi Provides Insights into the Origins of Lignocellulose Decay Capabilities.</title>
        <authorList>
            <person name="Nagy L.G."/>
            <person name="Riley R."/>
            <person name="Tritt A."/>
            <person name="Adam C."/>
            <person name="Daum C."/>
            <person name="Floudas D."/>
            <person name="Sun H."/>
            <person name="Yadav J.S."/>
            <person name="Pangilinan J."/>
            <person name="Larsson K.H."/>
            <person name="Matsuura K."/>
            <person name="Barry K."/>
            <person name="Labutti K."/>
            <person name="Kuo R."/>
            <person name="Ohm R.A."/>
            <person name="Bhattacharya S.S."/>
            <person name="Shirouzu T."/>
            <person name="Yoshinaga Y."/>
            <person name="Martin F.M."/>
            <person name="Grigoriev I.V."/>
            <person name="Hibbett D.S."/>
        </authorList>
    </citation>
    <scope>NUCLEOTIDE SEQUENCE [LARGE SCALE GENOMIC DNA]</scope>
    <source>
        <strain evidence="1 2">HHB12029</strain>
    </source>
</reference>
<evidence type="ECO:0000313" key="1">
    <source>
        <dbReference type="EMBL" id="KZV91766.1"/>
    </source>
</evidence>
<accession>A0A165HCH6</accession>
<dbReference type="Gene3D" id="2.60.120.260">
    <property type="entry name" value="Galactose-binding domain-like"/>
    <property type="match status" value="1"/>
</dbReference>
<dbReference type="EMBL" id="KV426021">
    <property type="protein sequence ID" value="KZV91766.1"/>
    <property type="molecule type" value="Genomic_DNA"/>
</dbReference>